<dbReference type="Proteomes" id="UP000758603">
    <property type="component" value="Unassembled WGS sequence"/>
</dbReference>
<dbReference type="GO" id="GO:0016491">
    <property type="term" value="F:oxidoreductase activity"/>
    <property type="evidence" value="ECO:0007669"/>
    <property type="project" value="UniProtKB-KW"/>
</dbReference>
<organism evidence="4 5">
    <name type="scientific">Truncatella angustata</name>
    <dbReference type="NCBI Taxonomy" id="152316"/>
    <lineage>
        <taxon>Eukaryota</taxon>
        <taxon>Fungi</taxon>
        <taxon>Dikarya</taxon>
        <taxon>Ascomycota</taxon>
        <taxon>Pezizomycotina</taxon>
        <taxon>Sordariomycetes</taxon>
        <taxon>Xylariomycetidae</taxon>
        <taxon>Amphisphaeriales</taxon>
        <taxon>Sporocadaceae</taxon>
        <taxon>Truncatella</taxon>
    </lineage>
</organism>
<gene>
    <name evidence="4" type="ORF">BKA67DRAFT_567460</name>
</gene>
<protein>
    <submittedName>
        <fullName evidence="4">Short chain dehydrogenase</fullName>
    </submittedName>
</protein>
<dbReference type="SUPFAM" id="SSF51735">
    <property type="entry name" value="NAD(P)-binding Rossmann-fold domains"/>
    <property type="match status" value="1"/>
</dbReference>
<dbReference type="RefSeq" id="XP_045957031.1">
    <property type="nucleotide sequence ID" value="XM_046102974.1"/>
</dbReference>
<dbReference type="GeneID" id="70131866"/>
<dbReference type="Gene3D" id="3.40.50.720">
    <property type="entry name" value="NAD(P)-binding Rossmann-like Domain"/>
    <property type="match status" value="1"/>
</dbReference>
<comment type="caution">
    <text evidence="4">The sequence shown here is derived from an EMBL/GenBank/DDBJ whole genome shotgun (WGS) entry which is preliminary data.</text>
</comment>
<evidence type="ECO:0000313" key="4">
    <source>
        <dbReference type="EMBL" id="KAH6652754.1"/>
    </source>
</evidence>
<dbReference type="InterPro" id="IPR036291">
    <property type="entry name" value="NAD(P)-bd_dom_sf"/>
</dbReference>
<dbReference type="PRINTS" id="PR00080">
    <property type="entry name" value="SDRFAMILY"/>
</dbReference>
<evidence type="ECO:0000256" key="3">
    <source>
        <dbReference type="RuleBase" id="RU000363"/>
    </source>
</evidence>
<proteinExistence type="inferred from homology"/>
<name>A0A9P8UIK0_9PEZI</name>
<sequence>MAPFLTSALSALGGLTLLTIVYPIVSFALTYTRPSHLHRYLHSTSGKPAWALVTGASAGIGKALAHELASSGFNVVLHGRNASKLESVKAGLQKAHPTHEFRILVINASTCDVEPAAWIEEVLELVQDINLTVLINNAGGATRPTYGRLEEYDAKSIIETVHLNAMFPALMTSTLIPVLLKNKPGLIINVGSLSDNGLPLLSFYSASKTFGSSLALSVAREMELEHRDVEVITHRVGLVAGTGDNTHIQPSLFGPSGDVMAKAILARTGCGRKSVVPYWGHAVQQAATTLFPGWLADKLFISVMKGLREDEWARNKK</sequence>
<evidence type="ECO:0000256" key="2">
    <source>
        <dbReference type="ARBA" id="ARBA00023002"/>
    </source>
</evidence>
<evidence type="ECO:0000256" key="1">
    <source>
        <dbReference type="ARBA" id="ARBA00006484"/>
    </source>
</evidence>
<comment type="similarity">
    <text evidence="1 3">Belongs to the short-chain dehydrogenases/reductases (SDR) family.</text>
</comment>
<dbReference type="InterPro" id="IPR002347">
    <property type="entry name" value="SDR_fam"/>
</dbReference>
<dbReference type="PRINTS" id="PR00081">
    <property type="entry name" value="GDHRDH"/>
</dbReference>
<dbReference type="EMBL" id="JAGPXC010000005">
    <property type="protein sequence ID" value="KAH6652754.1"/>
    <property type="molecule type" value="Genomic_DNA"/>
</dbReference>
<evidence type="ECO:0000313" key="5">
    <source>
        <dbReference type="Proteomes" id="UP000758603"/>
    </source>
</evidence>
<dbReference type="PANTHER" id="PTHR43899:SF13">
    <property type="entry name" value="RH59310P"/>
    <property type="match status" value="1"/>
</dbReference>
<dbReference type="PIRSF" id="PIRSF000126">
    <property type="entry name" value="11-beta-HSD1"/>
    <property type="match status" value="1"/>
</dbReference>
<keyword evidence="5" id="KW-1185">Reference proteome</keyword>
<dbReference type="GO" id="GO:0005783">
    <property type="term" value="C:endoplasmic reticulum"/>
    <property type="evidence" value="ECO:0007669"/>
    <property type="project" value="TreeGrafter"/>
</dbReference>
<dbReference type="AlphaFoldDB" id="A0A9P8UIK0"/>
<keyword evidence="2" id="KW-0560">Oxidoreductase</keyword>
<accession>A0A9P8UIK0</accession>
<dbReference type="InterPro" id="IPR051019">
    <property type="entry name" value="VLCFA-Steroid_DH"/>
</dbReference>
<dbReference type="Pfam" id="PF00106">
    <property type="entry name" value="adh_short"/>
    <property type="match status" value="1"/>
</dbReference>
<dbReference type="PANTHER" id="PTHR43899">
    <property type="entry name" value="RH59310P"/>
    <property type="match status" value="1"/>
</dbReference>
<dbReference type="OrthoDB" id="47007at2759"/>
<reference evidence="4" key="1">
    <citation type="journal article" date="2021" name="Nat. Commun.">
        <title>Genetic determinants of endophytism in the Arabidopsis root mycobiome.</title>
        <authorList>
            <person name="Mesny F."/>
            <person name="Miyauchi S."/>
            <person name="Thiergart T."/>
            <person name="Pickel B."/>
            <person name="Atanasova L."/>
            <person name="Karlsson M."/>
            <person name="Huettel B."/>
            <person name="Barry K.W."/>
            <person name="Haridas S."/>
            <person name="Chen C."/>
            <person name="Bauer D."/>
            <person name="Andreopoulos W."/>
            <person name="Pangilinan J."/>
            <person name="LaButti K."/>
            <person name="Riley R."/>
            <person name="Lipzen A."/>
            <person name="Clum A."/>
            <person name="Drula E."/>
            <person name="Henrissat B."/>
            <person name="Kohler A."/>
            <person name="Grigoriev I.V."/>
            <person name="Martin F.M."/>
            <person name="Hacquard S."/>
        </authorList>
    </citation>
    <scope>NUCLEOTIDE SEQUENCE</scope>
    <source>
        <strain evidence="4">MPI-SDFR-AT-0073</strain>
    </source>
</reference>